<keyword evidence="2" id="KW-1185">Reference proteome</keyword>
<name>A0A249XXQ7_9CAUD</name>
<sequence>MKVITDPVSSTPYIVLKENPNILALLVFNKNVFSDLDIIYLEPEKVKHFHKVELNDFFIEIMKFTREREGKIVKSIESYRILPKEDN</sequence>
<evidence type="ECO:0000313" key="2">
    <source>
        <dbReference type="Proteomes" id="UP000260005"/>
    </source>
</evidence>
<accession>A0A249XXQ7</accession>
<reference evidence="1 2" key="1">
    <citation type="submission" date="2017-04" db="EMBL/GenBank/DDBJ databases">
        <title>Complete Genome Sequence of Lytic Bacteriophage EF1 Infecting Enterococcus faecalis Isolates.</title>
        <authorList>
            <person name="Kim D."/>
            <person name="Kim Y.J."/>
            <person name="Han B.K."/>
            <person name="Kim H."/>
        </authorList>
    </citation>
    <scope>NUCLEOTIDE SEQUENCE [LARGE SCALE GENOMIC DNA]</scope>
</reference>
<dbReference type="Proteomes" id="UP000260005">
    <property type="component" value="Segment"/>
</dbReference>
<proteinExistence type="predicted"/>
<protein>
    <submittedName>
        <fullName evidence="1">Uncharacterized protein</fullName>
    </submittedName>
</protein>
<evidence type="ECO:0000313" key="1">
    <source>
        <dbReference type="EMBL" id="ASZ76749.1"/>
    </source>
</evidence>
<organism evidence="1 2">
    <name type="scientific">Enterococcus phage EF1</name>
    <dbReference type="NCBI Taxonomy" id="2025813"/>
    <lineage>
        <taxon>Viruses</taxon>
        <taxon>Duplodnaviria</taxon>
        <taxon>Heunggongvirae</taxon>
        <taxon>Uroviricota</taxon>
        <taxon>Caudoviricetes</taxon>
    </lineage>
</organism>
<dbReference type="EMBL" id="MF001358">
    <property type="protein sequence ID" value="ASZ76749.1"/>
    <property type="molecule type" value="Genomic_DNA"/>
</dbReference>